<comment type="catalytic activity">
    <reaction evidence="1 11">
        <text>AMP + diphosphate = 5-phospho-alpha-D-ribose 1-diphosphate + adenine</text>
        <dbReference type="Rhea" id="RHEA:16609"/>
        <dbReference type="ChEBI" id="CHEBI:16708"/>
        <dbReference type="ChEBI" id="CHEBI:33019"/>
        <dbReference type="ChEBI" id="CHEBI:58017"/>
        <dbReference type="ChEBI" id="CHEBI:456215"/>
        <dbReference type="EC" id="2.4.2.7"/>
    </reaction>
</comment>
<dbReference type="GO" id="GO:0044209">
    <property type="term" value="P:AMP salvage"/>
    <property type="evidence" value="ECO:0007669"/>
    <property type="project" value="UniProtKB-UniRule"/>
</dbReference>
<dbReference type="PANTHER" id="PTHR32315:SF3">
    <property type="entry name" value="ADENINE PHOSPHORIBOSYLTRANSFERASE"/>
    <property type="match status" value="1"/>
</dbReference>
<comment type="function">
    <text evidence="2 11">Catalyzes a salvage reaction resulting in the formation of AMP, that is energically less costly than de novo synthesis.</text>
</comment>
<dbReference type="CDD" id="cd06223">
    <property type="entry name" value="PRTases_typeI"/>
    <property type="match status" value="1"/>
</dbReference>
<dbReference type="NCBIfam" id="NF002636">
    <property type="entry name" value="PRK02304.1-5"/>
    <property type="match status" value="1"/>
</dbReference>
<dbReference type="PANTHER" id="PTHR32315">
    <property type="entry name" value="ADENINE PHOSPHORIBOSYLTRANSFERASE"/>
    <property type="match status" value="1"/>
</dbReference>
<name>A0A1I5W8Y7_9ACTN</name>
<evidence type="ECO:0000256" key="1">
    <source>
        <dbReference type="ARBA" id="ARBA00000868"/>
    </source>
</evidence>
<dbReference type="GO" id="GO:0006168">
    <property type="term" value="P:adenine salvage"/>
    <property type="evidence" value="ECO:0007669"/>
    <property type="project" value="InterPro"/>
</dbReference>
<evidence type="ECO:0000256" key="6">
    <source>
        <dbReference type="ARBA" id="ARBA00011893"/>
    </source>
</evidence>
<keyword evidence="14" id="KW-1185">Reference proteome</keyword>
<evidence type="ECO:0000256" key="2">
    <source>
        <dbReference type="ARBA" id="ARBA00003968"/>
    </source>
</evidence>
<accession>A0A1I5W8Y7</accession>
<dbReference type="InterPro" id="IPR029057">
    <property type="entry name" value="PRTase-like"/>
</dbReference>
<dbReference type="eggNOG" id="COG0503">
    <property type="taxonomic scope" value="Bacteria"/>
</dbReference>
<organism evidence="13 14">
    <name type="scientific">Actinomadura madurae</name>
    <dbReference type="NCBI Taxonomy" id="1993"/>
    <lineage>
        <taxon>Bacteria</taxon>
        <taxon>Bacillati</taxon>
        <taxon>Actinomycetota</taxon>
        <taxon>Actinomycetes</taxon>
        <taxon>Streptosporangiales</taxon>
        <taxon>Thermomonosporaceae</taxon>
        <taxon>Actinomadura</taxon>
    </lineage>
</organism>
<sequence>MDLGKLIQERIRDIPDYPKPGVVFKDITPLLADHVAFAGVVDAVVNHHGRGTIDKIVGIEARGFILAAPVAYHFGAGFVPVRKKGKLPAATDGETYDLEYGTETIEMHLDALDPGDRVLIVDDVLATGGTARAAADLVRRGGGDVVGLSVLLELSFLHGRDKLGNLDVHSLVTV</sequence>
<keyword evidence="9 11" id="KW-0808">Transferase</keyword>
<protein>
    <recommendedName>
        <fullName evidence="6 11">Adenine phosphoribosyltransferase</fullName>
        <shortName evidence="11">APRT</shortName>
        <ecNumber evidence="6 11">2.4.2.7</ecNumber>
    </recommendedName>
</protein>
<dbReference type="EMBL" id="FOVH01000023">
    <property type="protein sequence ID" value="SFQ16214.1"/>
    <property type="molecule type" value="Genomic_DNA"/>
</dbReference>
<evidence type="ECO:0000256" key="8">
    <source>
        <dbReference type="ARBA" id="ARBA00022676"/>
    </source>
</evidence>
<evidence type="ECO:0000256" key="9">
    <source>
        <dbReference type="ARBA" id="ARBA00022679"/>
    </source>
</evidence>
<evidence type="ECO:0000313" key="14">
    <source>
        <dbReference type="Proteomes" id="UP000183413"/>
    </source>
</evidence>
<dbReference type="FunCoup" id="A0A1I5W8Y7">
    <property type="interactions" value="281"/>
</dbReference>
<keyword evidence="8 11" id="KW-0328">Glycosyltransferase</keyword>
<dbReference type="InParanoid" id="A0A1I5W8Y7"/>
<dbReference type="Pfam" id="PF00156">
    <property type="entry name" value="Pribosyltran"/>
    <property type="match status" value="1"/>
</dbReference>
<evidence type="ECO:0000256" key="5">
    <source>
        <dbReference type="ARBA" id="ARBA00008391"/>
    </source>
</evidence>
<dbReference type="InterPro" id="IPR005764">
    <property type="entry name" value="Ade_phspho_trans"/>
</dbReference>
<dbReference type="EC" id="2.4.2.7" evidence="6 11"/>
<gene>
    <name evidence="11" type="primary">apt</name>
    <name evidence="13" type="ORF">SAMN04489713_12348</name>
</gene>
<dbReference type="GO" id="GO:0003999">
    <property type="term" value="F:adenine phosphoribosyltransferase activity"/>
    <property type="evidence" value="ECO:0007669"/>
    <property type="project" value="UniProtKB-UniRule"/>
</dbReference>
<comment type="similarity">
    <text evidence="5 11">Belongs to the purine/pyrimidine phosphoribosyltransferase family.</text>
</comment>
<evidence type="ECO:0000256" key="3">
    <source>
        <dbReference type="ARBA" id="ARBA00004496"/>
    </source>
</evidence>
<dbReference type="NCBIfam" id="TIGR01090">
    <property type="entry name" value="apt"/>
    <property type="match status" value="1"/>
</dbReference>
<evidence type="ECO:0000256" key="4">
    <source>
        <dbReference type="ARBA" id="ARBA00004659"/>
    </source>
</evidence>
<dbReference type="AlphaFoldDB" id="A0A1I5W8Y7"/>
<dbReference type="Proteomes" id="UP000183413">
    <property type="component" value="Unassembled WGS sequence"/>
</dbReference>
<comment type="subunit">
    <text evidence="11">Homodimer.</text>
</comment>
<dbReference type="GO" id="GO:0006166">
    <property type="term" value="P:purine ribonucleoside salvage"/>
    <property type="evidence" value="ECO:0007669"/>
    <property type="project" value="UniProtKB-UniRule"/>
</dbReference>
<dbReference type="FunFam" id="3.40.50.2020:FF:000021">
    <property type="entry name" value="Adenine phosphoribosyltransferase"/>
    <property type="match status" value="1"/>
</dbReference>
<dbReference type="Gene3D" id="3.40.50.2020">
    <property type="match status" value="1"/>
</dbReference>
<keyword evidence="7 11" id="KW-0963">Cytoplasm</keyword>
<comment type="pathway">
    <text evidence="4 11">Purine metabolism; AMP biosynthesis via salvage pathway; AMP from adenine: step 1/1.</text>
</comment>
<dbReference type="GO" id="GO:0016208">
    <property type="term" value="F:AMP binding"/>
    <property type="evidence" value="ECO:0007669"/>
    <property type="project" value="TreeGrafter"/>
</dbReference>
<keyword evidence="10 11" id="KW-0660">Purine salvage</keyword>
<dbReference type="RefSeq" id="WP_021593383.1">
    <property type="nucleotide sequence ID" value="NZ_CP094265.1"/>
</dbReference>
<dbReference type="STRING" id="1993.SAMN04489713_12348"/>
<dbReference type="SUPFAM" id="SSF53271">
    <property type="entry name" value="PRTase-like"/>
    <property type="match status" value="1"/>
</dbReference>
<feature type="domain" description="Phosphoribosyltransferase" evidence="12">
    <location>
        <begin position="46"/>
        <end position="152"/>
    </location>
</feature>
<evidence type="ECO:0000256" key="10">
    <source>
        <dbReference type="ARBA" id="ARBA00022726"/>
    </source>
</evidence>
<dbReference type="HAMAP" id="MF_00004">
    <property type="entry name" value="Aden_phosphoribosyltr"/>
    <property type="match status" value="1"/>
</dbReference>
<evidence type="ECO:0000256" key="7">
    <source>
        <dbReference type="ARBA" id="ARBA00022490"/>
    </source>
</evidence>
<dbReference type="OrthoDB" id="9803963at2"/>
<comment type="subcellular location">
    <subcellularLocation>
        <location evidence="3 11">Cytoplasm</location>
    </subcellularLocation>
</comment>
<evidence type="ECO:0000256" key="11">
    <source>
        <dbReference type="HAMAP-Rule" id="MF_00004"/>
    </source>
</evidence>
<proteinExistence type="inferred from homology"/>
<evidence type="ECO:0000313" key="13">
    <source>
        <dbReference type="EMBL" id="SFQ16214.1"/>
    </source>
</evidence>
<evidence type="ECO:0000259" key="12">
    <source>
        <dbReference type="Pfam" id="PF00156"/>
    </source>
</evidence>
<dbReference type="UniPathway" id="UPA00588">
    <property type="reaction ID" value="UER00646"/>
</dbReference>
<dbReference type="InterPro" id="IPR000836">
    <property type="entry name" value="PRTase_dom"/>
</dbReference>
<dbReference type="GO" id="GO:0005737">
    <property type="term" value="C:cytoplasm"/>
    <property type="evidence" value="ECO:0007669"/>
    <property type="project" value="UniProtKB-SubCell"/>
</dbReference>
<dbReference type="InterPro" id="IPR050054">
    <property type="entry name" value="UPRTase/APRTase"/>
</dbReference>
<reference evidence="13 14" key="1">
    <citation type="submission" date="2016-10" db="EMBL/GenBank/DDBJ databases">
        <authorList>
            <person name="de Groot N.N."/>
        </authorList>
    </citation>
    <scope>NUCLEOTIDE SEQUENCE [LARGE SCALE GENOMIC DNA]</scope>
    <source>
        <strain evidence="13 14">DSM 43067</strain>
    </source>
</reference>
<dbReference type="NCBIfam" id="NF002634">
    <property type="entry name" value="PRK02304.1-3"/>
    <property type="match status" value="1"/>
</dbReference>
<dbReference type="GO" id="GO:0002055">
    <property type="term" value="F:adenine binding"/>
    <property type="evidence" value="ECO:0007669"/>
    <property type="project" value="TreeGrafter"/>
</dbReference>